<dbReference type="PANTHER" id="PTHR43201:SF5">
    <property type="entry name" value="MEDIUM-CHAIN ACYL-COA LIGASE ACSF2, MITOCHONDRIAL"/>
    <property type="match status" value="1"/>
</dbReference>
<evidence type="ECO:0000313" key="5">
    <source>
        <dbReference type="EMBL" id="PTL95819.1"/>
    </source>
</evidence>
<evidence type="ECO:0000256" key="2">
    <source>
        <dbReference type="ARBA" id="ARBA00022598"/>
    </source>
</evidence>
<dbReference type="EMBL" id="PXNS01000002">
    <property type="protein sequence ID" value="PTL95819.1"/>
    <property type="molecule type" value="Genomic_DNA"/>
</dbReference>
<name>A0ABX5J2E6_9GAMM</name>
<feature type="domain" description="AMP-dependent synthetase/ligase" evidence="4">
    <location>
        <begin position="21"/>
        <end position="362"/>
    </location>
</feature>
<keyword evidence="6" id="KW-1185">Reference proteome</keyword>
<sequence length="556" mass="60141">MSTPARRPGTCPMDRLHQRLRQRARLSPDAESLLGQTPDGADIRLTARQLEAATDAVAHQLEQSGVSHLGLLGHNSPGWLVAQLAAWRAGLPITPIPAFFSEQQLNHLLDTTGLDGLLIAQDSPLDAWLPSARANDFKRQPLDAPAGLSIALFRRPSTPAPLPDGTRLITFTSGTTGTPKGVCLSGPHLESVIEGLEQRLAGVPLHRHGVVLPMAVLLEHLAGALFALWRGATIVIDTPDLTRLHGSGTLAPDQWQRWLAKRRPDSLILVPGLLKALTHLASHHSAANGWQQVLSLVAVGGGQVPRRLLEQATQQGLPVAQGYGMSEMGSVVCLSRPDEPQDGRVGCPLKGLRLSTDEQGQLLVHGRRMLGYLGSDHHLPSTEMPWPSGDLGHRLADGHWRLDGRQRNVIILSNGRNLCPEWLEAELELIDGIDRAFVFGEGLPGVLALLSPSAAIQPPRLEAHITALNQRLPDYARVRGWQSLLRQLPGVAEPLSIASNELTANGRLRRASIQLRRRCDIERLVARTFPGHEQVSAALSSAADGLPSYPQEPPPP</sequence>
<feature type="region of interest" description="Disordered" evidence="3">
    <location>
        <begin position="536"/>
        <end position="556"/>
    </location>
</feature>
<dbReference type="InterPro" id="IPR042099">
    <property type="entry name" value="ANL_N_sf"/>
</dbReference>
<dbReference type="InterPro" id="IPR000873">
    <property type="entry name" value="AMP-dep_synth/lig_dom"/>
</dbReference>
<dbReference type="InterPro" id="IPR020845">
    <property type="entry name" value="AMP-binding_CS"/>
</dbReference>
<dbReference type="Pfam" id="PF00501">
    <property type="entry name" value="AMP-binding"/>
    <property type="match status" value="1"/>
</dbReference>
<dbReference type="PANTHER" id="PTHR43201">
    <property type="entry name" value="ACYL-COA SYNTHETASE"/>
    <property type="match status" value="1"/>
</dbReference>
<proteinExistence type="inferred from homology"/>
<comment type="similarity">
    <text evidence="1">Belongs to the ATP-dependent AMP-binding enzyme family.</text>
</comment>
<evidence type="ECO:0000256" key="1">
    <source>
        <dbReference type="ARBA" id="ARBA00006432"/>
    </source>
</evidence>
<protein>
    <submittedName>
        <fullName evidence="5">Long-chain acyl-CoA synthetase</fullName>
    </submittedName>
</protein>
<dbReference type="PROSITE" id="PS00455">
    <property type="entry name" value="AMP_BINDING"/>
    <property type="match status" value="1"/>
</dbReference>
<organism evidence="5 6">
    <name type="scientific">Halomonas litopenaei</name>
    <dbReference type="NCBI Taxonomy" id="2109328"/>
    <lineage>
        <taxon>Bacteria</taxon>
        <taxon>Pseudomonadati</taxon>
        <taxon>Pseudomonadota</taxon>
        <taxon>Gammaproteobacteria</taxon>
        <taxon>Oceanospirillales</taxon>
        <taxon>Halomonadaceae</taxon>
        <taxon>Halomonas</taxon>
    </lineage>
</organism>
<gene>
    <name evidence="5" type="ORF">C6W88_05125</name>
</gene>
<evidence type="ECO:0000256" key="3">
    <source>
        <dbReference type="SAM" id="MobiDB-lite"/>
    </source>
</evidence>
<dbReference type="Gene3D" id="3.40.50.12780">
    <property type="entry name" value="N-terminal domain of ligase-like"/>
    <property type="match status" value="1"/>
</dbReference>
<dbReference type="SUPFAM" id="SSF56801">
    <property type="entry name" value="Acetyl-CoA synthetase-like"/>
    <property type="match status" value="1"/>
</dbReference>
<keyword evidence="2" id="KW-0436">Ligase</keyword>
<accession>A0ABX5J2E6</accession>
<dbReference type="Proteomes" id="UP000241895">
    <property type="component" value="Unassembled WGS sequence"/>
</dbReference>
<evidence type="ECO:0000259" key="4">
    <source>
        <dbReference type="Pfam" id="PF00501"/>
    </source>
</evidence>
<evidence type="ECO:0000313" key="6">
    <source>
        <dbReference type="Proteomes" id="UP000241895"/>
    </source>
</evidence>
<reference evidence="5 6" key="1">
    <citation type="submission" date="2018-03" db="EMBL/GenBank/DDBJ databases">
        <authorList>
            <person name="Zhou J."/>
            <person name="Li X."/>
            <person name="Xue M."/>
            <person name="Yin J."/>
        </authorList>
    </citation>
    <scope>NUCLEOTIDE SEQUENCE [LARGE SCALE GENOMIC DNA]</scope>
    <source>
        <strain evidence="5 6">SYSU ZJ2214</strain>
    </source>
</reference>
<comment type="caution">
    <text evidence="5">The sequence shown here is derived from an EMBL/GenBank/DDBJ whole genome shotgun (WGS) entry which is preliminary data.</text>
</comment>